<keyword evidence="2" id="KW-0479">Metal-binding</keyword>
<dbReference type="FunFam" id="3.90.850.10:FF:000002">
    <property type="entry name" value="2-hydroxyhepta-2,4-diene-1,7-dioate isomerase"/>
    <property type="match status" value="1"/>
</dbReference>
<dbReference type="GO" id="GO:0006107">
    <property type="term" value="P:oxaloacetate metabolic process"/>
    <property type="evidence" value="ECO:0007669"/>
    <property type="project" value="UniProtKB-ARBA"/>
</dbReference>
<keyword evidence="5" id="KW-1185">Reference proteome</keyword>
<dbReference type="EMBL" id="JAUJFL010000008">
    <property type="protein sequence ID" value="KAK2598870.1"/>
    <property type="molecule type" value="Genomic_DNA"/>
</dbReference>
<organism evidence="4 5">
    <name type="scientific">Phomopsis amygdali</name>
    <name type="common">Fusicoccum amygdali</name>
    <dbReference type="NCBI Taxonomy" id="1214568"/>
    <lineage>
        <taxon>Eukaryota</taxon>
        <taxon>Fungi</taxon>
        <taxon>Dikarya</taxon>
        <taxon>Ascomycota</taxon>
        <taxon>Pezizomycotina</taxon>
        <taxon>Sordariomycetes</taxon>
        <taxon>Sordariomycetidae</taxon>
        <taxon>Diaporthales</taxon>
        <taxon>Diaporthaceae</taxon>
        <taxon>Diaporthe</taxon>
    </lineage>
</organism>
<dbReference type="InterPro" id="IPR036663">
    <property type="entry name" value="Fumarylacetoacetase_C_sf"/>
</dbReference>
<dbReference type="Pfam" id="PF01557">
    <property type="entry name" value="FAA_hydrolase"/>
    <property type="match status" value="1"/>
</dbReference>
<name>A0AAD9S5B6_PHOAM</name>
<accession>A0AAD9S5B6</accession>
<protein>
    <recommendedName>
        <fullName evidence="3">Fumarylacetoacetase-like C-terminal domain-containing protein</fullName>
    </recommendedName>
</protein>
<dbReference type="InterPro" id="IPR011234">
    <property type="entry name" value="Fumarylacetoacetase-like_C"/>
</dbReference>
<dbReference type="Gene3D" id="3.90.850.10">
    <property type="entry name" value="Fumarylacetoacetase-like, C-terminal domain"/>
    <property type="match status" value="1"/>
</dbReference>
<comment type="similarity">
    <text evidence="1">Belongs to the FAH family.</text>
</comment>
<gene>
    <name evidence="4" type="ORF">N8I77_012252</name>
</gene>
<evidence type="ECO:0000313" key="4">
    <source>
        <dbReference type="EMBL" id="KAK2598870.1"/>
    </source>
</evidence>
<dbReference type="AlphaFoldDB" id="A0AAD9S5B6"/>
<dbReference type="GO" id="GO:0050163">
    <property type="term" value="F:oxaloacetate tautomerase activity"/>
    <property type="evidence" value="ECO:0007669"/>
    <property type="project" value="UniProtKB-ARBA"/>
</dbReference>
<evidence type="ECO:0000313" key="5">
    <source>
        <dbReference type="Proteomes" id="UP001265746"/>
    </source>
</evidence>
<evidence type="ECO:0000256" key="2">
    <source>
        <dbReference type="ARBA" id="ARBA00022723"/>
    </source>
</evidence>
<sequence length="227" mass="24465">MTNVLCPIPWTPIVYGIGLNYKTHIGEANMATPKHPTVFTKPPDSLNGPFSDVVIHNACENMDYEGELVVIVGQDCKNLATRDEALSKVLGYTTGNDVSSRWWQMPEHGGGQHGFAKSFDGFAPVGPVIAAPEAVGGHAGVGSLELATRVNGEERQRARLDDLLFGVADLLIHLTKGVTVRAGTLIMTGTPGGVGFFMKPQTWLKQGDVVEVEISRIGVIKNRFIKD</sequence>
<evidence type="ECO:0000256" key="1">
    <source>
        <dbReference type="ARBA" id="ARBA00010211"/>
    </source>
</evidence>
<feature type="domain" description="Fumarylacetoacetase-like C-terminal" evidence="3">
    <location>
        <begin position="14"/>
        <end position="224"/>
    </location>
</feature>
<comment type="caution">
    <text evidence="4">The sequence shown here is derived from an EMBL/GenBank/DDBJ whole genome shotgun (WGS) entry which is preliminary data.</text>
</comment>
<proteinExistence type="inferred from homology"/>
<dbReference type="GO" id="GO:0046872">
    <property type="term" value="F:metal ion binding"/>
    <property type="evidence" value="ECO:0007669"/>
    <property type="project" value="UniProtKB-KW"/>
</dbReference>
<reference evidence="4" key="1">
    <citation type="submission" date="2023-06" db="EMBL/GenBank/DDBJ databases">
        <authorList>
            <person name="Noh H."/>
        </authorList>
    </citation>
    <scope>NUCLEOTIDE SEQUENCE</scope>
    <source>
        <strain evidence="4">DUCC20226</strain>
    </source>
</reference>
<dbReference type="Proteomes" id="UP001265746">
    <property type="component" value="Unassembled WGS sequence"/>
</dbReference>
<dbReference type="SUPFAM" id="SSF56529">
    <property type="entry name" value="FAH"/>
    <property type="match status" value="1"/>
</dbReference>
<dbReference type="PANTHER" id="PTHR11820">
    <property type="entry name" value="ACYLPYRUVASE"/>
    <property type="match status" value="1"/>
</dbReference>
<evidence type="ECO:0000259" key="3">
    <source>
        <dbReference type="Pfam" id="PF01557"/>
    </source>
</evidence>